<dbReference type="Proteomes" id="UP000823913">
    <property type="component" value="Unassembled WGS sequence"/>
</dbReference>
<dbReference type="SUPFAM" id="SSF55957">
    <property type="entry name" value="Phosphoglucomutase, C-terminal domain"/>
    <property type="match status" value="1"/>
</dbReference>
<gene>
    <name evidence="10" type="ORF">IAB94_03545</name>
</gene>
<dbReference type="InterPro" id="IPR005841">
    <property type="entry name" value="Alpha-D-phosphohexomutase_SF"/>
</dbReference>
<dbReference type="PANTHER" id="PTHR42946:SF1">
    <property type="entry name" value="PHOSPHOGLUCOMUTASE (ALPHA-D-GLUCOSE-1,6-BISPHOSPHATE-DEPENDENT)"/>
    <property type="match status" value="1"/>
</dbReference>
<proteinExistence type="inferred from homology"/>
<keyword evidence="6" id="KW-0413">Isomerase</keyword>
<keyword evidence="5" id="KW-0460">Magnesium</keyword>
<dbReference type="PRINTS" id="PR00509">
    <property type="entry name" value="PGMPMM"/>
</dbReference>
<dbReference type="GO" id="GO:0046872">
    <property type="term" value="F:metal ion binding"/>
    <property type="evidence" value="ECO:0007669"/>
    <property type="project" value="UniProtKB-KW"/>
</dbReference>
<evidence type="ECO:0000256" key="5">
    <source>
        <dbReference type="ARBA" id="ARBA00022842"/>
    </source>
</evidence>
<dbReference type="InterPro" id="IPR005846">
    <property type="entry name" value="A-D-PHexomutase_a/b/a-III"/>
</dbReference>
<comment type="cofactor">
    <cofactor evidence="1">
        <name>Mg(2+)</name>
        <dbReference type="ChEBI" id="CHEBI:18420"/>
    </cofactor>
</comment>
<name>A0A9D1E5Y5_9FIRM</name>
<evidence type="ECO:0000259" key="7">
    <source>
        <dbReference type="Pfam" id="PF02878"/>
    </source>
</evidence>
<evidence type="ECO:0000256" key="2">
    <source>
        <dbReference type="ARBA" id="ARBA00010231"/>
    </source>
</evidence>
<evidence type="ECO:0000259" key="9">
    <source>
        <dbReference type="Pfam" id="PF02880"/>
    </source>
</evidence>
<dbReference type="AlphaFoldDB" id="A0A9D1E5Y5"/>
<dbReference type="EMBL" id="DVHK01000078">
    <property type="protein sequence ID" value="HIR67108.1"/>
    <property type="molecule type" value="Genomic_DNA"/>
</dbReference>
<dbReference type="GO" id="GO:0004615">
    <property type="term" value="F:phosphomannomutase activity"/>
    <property type="evidence" value="ECO:0007669"/>
    <property type="project" value="TreeGrafter"/>
</dbReference>
<keyword evidence="4" id="KW-0479">Metal-binding</keyword>
<dbReference type="InterPro" id="IPR005845">
    <property type="entry name" value="A-D-PHexomutase_a/b/a-II"/>
</dbReference>
<organism evidence="10 11">
    <name type="scientific">Candidatus Coproplasma avicola</name>
    <dbReference type="NCBI Taxonomy" id="2840744"/>
    <lineage>
        <taxon>Bacteria</taxon>
        <taxon>Bacillati</taxon>
        <taxon>Bacillota</taxon>
        <taxon>Clostridia</taxon>
        <taxon>Eubacteriales</taxon>
        <taxon>Candidatus Coproplasma</taxon>
    </lineage>
</organism>
<dbReference type="InterPro" id="IPR036900">
    <property type="entry name" value="A-D-PHexomutase_C_sf"/>
</dbReference>
<dbReference type="InterPro" id="IPR016055">
    <property type="entry name" value="A-D-PHexomutase_a/b/a-I/II/III"/>
</dbReference>
<dbReference type="Gene3D" id="3.40.120.10">
    <property type="entry name" value="Alpha-D-Glucose-1,6-Bisphosphate, subunit A, domain 3"/>
    <property type="match status" value="3"/>
</dbReference>
<evidence type="ECO:0000256" key="4">
    <source>
        <dbReference type="ARBA" id="ARBA00022723"/>
    </source>
</evidence>
<evidence type="ECO:0000256" key="3">
    <source>
        <dbReference type="ARBA" id="ARBA00022553"/>
    </source>
</evidence>
<evidence type="ECO:0000256" key="1">
    <source>
        <dbReference type="ARBA" id="ARBA00001946"/>
    </source>
</evidence>
<dbReference type="Pfam" id="PF02878">
    <property type="entry name" value="PGM_PMM_I"/>
    <property type="match status" value="1"/>
</dbReference>
<sequence>MNYSDLKKLKSGSDVRGIASEITSPITLTDEVIYAIVRAFCAWHEKKCGKKPALIAVGHDVRISTDRILKQVLNAVTDEGVDALNCGLCSTPSMFMLLKGKIPCDASIMITASHLPSDRNGLKFFTPEGGLSGEDIDEILHIAAEGDFAAAQKLGEVKCFSYLPYYCASLVEKVREACGEQQPLKGKKIIVDAGNGAGGFFCDLVLKPLGADTEGSINLEPDGTFPNHIPNPEDKKAIDCLKSAVLKEHADLGVIFDTDVDRAGAVDCDGHEINRNDLIALTAAMVLGEKGGTIVTDSVTSDGLTKFIEKLGGKHLRFKRGYKNVIDEAVRRNAEGEYCPIAIETSGHAAFADNYFLDDGAYLVTRILICLAQQTKKGEKLGDLIKDLEHPAEEDEVRITFNSLTNDFRAEGAQLIEDIKKKARTAGLDVAKDNYEGVKVSFKKGEGDGWFLIRMSVHDPVMPINFESNTKGGNKIIAARLYDVIKDYAFIDAGNLEKFIRNA</sequence>
<feature type="domain" description="Alpha-D-phosphohexomutase alpha/beta/alpha" evidence="7">
    <location>
        <begin position="11"/>
        <end position="148"/>
    </location>
</feature>
<feature type="domain" description="Alpha-D-phosphohexomutase alpha/beta/alpha" evidence="9">
    <location>
        <begin position="276"/>
        <end position="387"/>
    </location>
</feature>
<dbReference type="CDD" id="cd03089">
    <property type="entry name" value="PMM_PGM"/>
    <property type="match status" value="1"/>
</dbReference>
<evidence type="ECO:0000313" key="11">
    <source>
        <dbReference type="Proteomes" id="UP000823913"/>
    </source>
</evidence>
<dbReference type="GO" id="GO:0005975">
    <property type="term" value="P:carbohydrate metabolic process"/>
    <property type="evidence" value="ECO:0007669"/>
    <property type="project" value="InterPro"/>
</dbReference>
<dbReference type="PANTHER" id="PTHR42946">
    <property type="entry name" value="PHOSPHOHEXOSE MUTASE"/>
    <property type="match status" value="1"/>
</dbReference>
<feature type="domain" description="Alpha-D-phosphohexomutase alpha/beta/alpha" evidence="8">
    <location>
        <begin position="166"/>
        <end position="270"/>
    </location>
</feature>
<dbReference type="FunFam" id="3.40.120.10:FF:000010">
    <property type="entry name" value="phosphomannomutase/phosphoglucomutase isoform X1"/>
    <property type="match status" value="1"/>
</dbReference>
<evidence type="ECO:0000313" key="10">
    <source>
        <dbReference type="EMBL" id="HIR67108.1"/>
    </source>
</evidence>
<dbReference type="Gene3D" id="3.30.310.50">
    <property type="entry name" value="Alpha-D-phosphohexomutase, C-terminal domain"/>
    <property type="match status" value="1"/>
</dbReference>
<evidence type="ECO:0000256" key="6">
    <source>
        <dbReference type="ARBA" id="ARBA00023235"/>
    </source>
</evidence>
<keyword evidence="3" id="KW-0597">Phosphoprotein</keyword>
<reference evidence="10" key="2">
    <citation type="journal article" date="2021" name="PeerJ">
        <title>Extensive microbial diversity within the chicken gut microbiome revealed by metagenomics and culture.</title>
        <authorList>
            <person name="Gilroy R."/>
            <person name="Ravi A."/>
            <person name="Getino M."/>
            <person name="Pursley I."/>
            <person name="Horton D.L."/>
            <person name="Alikhan N.F."/>
            <person name="Baker D."/>
            <person name="Gharbi K."/>
            <person name="Hall N."/>
            <person name="Watson M."/>
            <person name="Adriaenssens E.M."/>
            <person name="Foster-Nyarko E."/>
            <person name="Jarju S."/>
            <person name="Secka A."/>
            <person name="Antonio M."/>
            <person name="Oren A."/>
            <person name="Chaudhuri R.R."/>
            <person name="La Ragione R."/>
            <person name="Hildebrand F."/>
            <person name="Pallen M.J."/>
        </authorList>
    </citation>
    <scope>NUCLEOTIDE SEQUENCE</scope>
    <source>
        <strain evidence="10">ChiW16-3235</strain>
    </source>
</reference>
<dbReference type="InterPro" id="IPR005844">
    <property type="entry name" value="A-D-PHexomutase_a/b/a-I"/>
</dbReference>
<dbReference type="Pfam" id="PF02879">
    <property type="entry name" value="PGM_PMM_II"/>
    <property type="match status" value="1"/>
</dbReference>
<evidence type="ECO:0000259" key="8">
    <source>
        <dbReference type="Pfam" id="PF02879"/>
    </source>
</evidence>
<dbReference type="Pfam" id="PF02880">
    <property type="entry name" value="PGM_PMM_III"/>
    <property type="match status" value="1"/>
</dbReference>
<dbReference type="InterPro" id="IPR050060">
    <property type="entry name" value="Phosphoglucosamine_mutase"/>
</dbReference>
<comment type="similarity">
    <text evidence="2">Belongs to the phosphohexose mutase family.</text>
</comment>
<accession>A0A9D1E5Y5</accession>
<dbReference type="SUPFAM" id="SSF53738">
    <property type="entry name" value="Phosphoglucomutase, first 3 domains"/>
    <property type="match status" value="3"/>
</dbReference>
<comment type="caution">
    <text evidence="10">The sequence shown here is derived from an EMBL/GenBank/DDBJ whole genome shotgun (WGS) entry which is preliminary data.</text>
</comment>
<reference evidence="10" key="1">
    <citation type="submission" date="2020-10" db="EMBL/GenBank/DDBJ databases">
        <authorList>
            <person name="Gilroy R."/>
        </authorList>
    </citation>
    <scope>NUCLEOTIDE SEQUENCE</scope>
    <source>
        <strain evidence="10">ChiW16-3235</strain>
    </source>
</reference>
<protein>
    <submittedName>
        <fullName evidence="10">Phosphomannomutase/phosphoglucomutase</fullName>
    </submittedName>
</protein>